<gene>
    <name evidence="1" type="primary">CXE1_13</name>
    <name evidence="1" type="ORF">CFP56_036844</name>
</gene>
<dbReference type="EMBL" id="PKMF04000068">
    <property type="protein sequence ID" value="KAK7853138.1"/>
    <property type="molecule type" value="Genomic_DNA"/>
</dbReference>
<keyword evidence="2" id="KW-1185">Reference proteome</keyword>
<dbReference type="Proteomes" id="UP000237347">
    <property type="component" value="Unassembled WGS sequence"/>
</dbReference>
<evidence type="ECO:0000313" key="2">
    <source>
        <dbReference type="Proteomes" id="UP000237347"/>
    </source>
</evidence>
<dbReference type="InterPro" id="IPR029058">
    <property type="entry name" value="AB_hydrolase_fold"/>
</dbReference>
<accession>A0AAW0LRM7</accession>
<sequence length="69" mass="7480">MGGSELLDQIKRLGWKVLVTGCDGDPLIDRQIELVKMLEAKGVQVHVTILPPSPPPPIYLPLSTSSCID</sequence>
<evidence type="ECO:0000313" key="1">
    <source>
        <dbReference type="EMBL" id="KAK7853138.1"/>
    </source>
</evidence>
<proteinExistence type="predicted"/>
<organism evidence="1 2">
    <name type="scientific">Quercus suber</name>
    <name type="common">Cork oak</name>
    <dbReference type="NCBI Taxonomy" id="58331"/>
    <lineage>
        <taxon>Eukaryota</taxon>
        <taxon>Viridiplantae</taxon>
        <taxon>Streptophyta</taxon>
        <taxon>Embryophyta</taxon>
        <taxon>Tracheophyta</taxon>
        <taxon>Spermatophyta</taxon>
        <taxon>Magnoliopsida</taxon>
        <taxon>eudicotyledons</taxon>
        <taxon>Gunneridae</taxon>
        <taxon>Pentapetalae</taxon>
        <taxon>rosids</taxon>
        <taxon>fabids</taxon>
        <taxon>Fagales</taxon>
        <taxon>Fagaceae</taxon>
        <taxon>Quercus</taxon>
    </lineage>
</organism>
<name>A0AAW0LRM7_QUESU</name>
<reference evidence="1 2" key="1">
    <citation type="journal article" date="2018" name="Sci. Data">
        <title>The draft genome sequence of cork oak.</title>
        <authorList>
            <person name="Ramos A.M."/>
            <person name="Usie A."/>
            <person name="Barbosa P."/>
            <person name="Barros P.M."/>
            <person name="Capote T."/>
            <person name="Chaves I."/>
            <person name="Simoes F."/>
            <person name="Abreu I."/>
            <person name="Carrasquinho I."/>
            <person name="Faro C."/>
            <person name="Guimaraes J.B."/>
            <person name="Mendonca D."/>
            <person name="Nobrega F."/>
            <person name="Rodrigues L."/>
            <person name="Saibo N.J.M."/>
            <person name="Varela M.C."/>
            <person name="Egas C."/>
            <person name="Matos J."/>
            <person name="Miguel C.M."/>
            <person name="Oliveira M.M."/>
            <person name="Ricardo C.P."/>
            <person name="Goncalves S."/>
        </authorList>
    </citation>
    <scope>NUCLEOTIDE SEQUENCE [LARGE SCALE GENOMIC DNA]</scope>
    <source>
        <strain evidence="2">cv. HL8</strain>
    </source>
</reference>
<comment type="caution">
    <text evidence="1">The sequence shown here is derived from an EMBL/GenBank/DDBJ whole genome shotgun (WGS) entry which is preliminary data.</text>
</comment>
<protein>
    <submittedName>
        <fullName evidence="1">Carboxylesterase 1</fullName>
    </submittedName>
</protein>
<dbReference type="AlphaFoldDB" id="A0AAW0LRM7"/>
<dbReference type="Gene3D" id="3.40.50.1820">
    <property type="entry name" value="alpha/beta hydrolase"/>
    <property type="match status" value="1"/>
</dbReference>